<dbReference type="PANTHER" id="PTHR31446">
    <property type="entry name" value="ACID PHOSPHATASE/VANADIUM-DEPENDENT HALOPEROXIDASE-RELATED PROTEIN"/>
    <property type="match status" value="1"/>
</dbReference>
<protein>
    <recommendedName>
        <fullName evidence="3">Acid phosphatase/vanadium-dependent haloperoxidase-related protein</fullName>
    </recommendedName>
</protein>
<evidence type="ECO:0008006" key="3">
    <source>
        <dbReference type="Google" id="ProtNLM"/>
    </source>
</evidence>
<gene>
    <name evidence="1" type="ORF">POTOM_038462</name>
</gene>
<accession>A0A8X7YW54</accession>
<proteinExistence type="predicted"/>
<dbReference type="Pfam" id="PF02681">
    <property type="entry name" value="DUF212"/>
    <property type="match status" value="2"/>
</dbReference>
<name>A0A8X7YW54_POPTO</name>
<dbReference type="AlphaFoldDB" id="A0A8X7YW54"/>
<keyword evidence="2" id="KW-1185">Reference proteome</keyword>
<dbReference type="OrthoDB" id="1909848at2759"/>
<dbReference type="EMBL" id="JAAWWB010000020">
    <property type="protein sequence ID" value="KAG6758126.1"/>
    <property type="molecule type" value="Genomic_DNA"/>
</dbReference>
<dbReference type="CDD" id="cd01610">
    <property type="entry name" value="PAP2_like"/>
    <property type="match status" value="1"/>
</dbReference>
<reference evidence="1" key="1">
    <citation type="journal article" date="2020" name="bioRxiv">
        <title>Hybrid origin of Populus tomentosa Carr. identified through genome sequencing and phylogenomic analysis.</title>
        <authorList>
            <person name="An X."/>
            <person name="Gao K."/>
            <person name="Chen Z."/>
            <person name="Li J."/>
            <person name="Yang X."/>
            <person name="Yang X."/>
            <person name="Zhou J."/>
            <person name="Guo T."/>
            <person name="Zhao T."/>
            <person name="Huang S."/>
            <person name="Miao D."/>
            <person name="Khan W.U."/>
            <person name="Rao P."/>
            <person name="Ye M."/>
            <person name="Lei B."/>
            <person name="Liao W."/>
            <person name="Wang J."/>
            <person name="Ji L."/>
            <person name="Li Y."/>
            <person name="Guo B."/>
            <person name="Mustafa N.S."/>
            <person name="Li S."/>
            <person name="Yun Q."/>
            <person name="Keller S.R."/>
            <person name="Mao J."/>
            <person name="Zhang R."/>
            <person name="Strauss S.H."/>
        </authorList>
    </citation>
    <scope>NUCLEOTIDE SEQUENCE</scope>
    <source>
        <strain evidence="1">GM15</strain>
        <tissue evidence="1">Leaf</tissue>
    </source>
</reference>
<comment type="caution">
    <text evidence="1">The sequence shown here is derived from an EMBL/GenBank/DDBJ whole genome shotgun (WGS) entry which is preliminary data.</text>
</comment>
<dbReference type="PANTHER" id="PTHR31446:SF2">
    <property type="entry name" value="ACID PHOSPHATASE_VANADIUM-DEPENDENT HALOPEROXIDASE-RELATED PROTEIN"/>
    <property type="match status" value="1"/>
</dbReference>
<organism evidence="1 2">
    <name type="scientific">Populus tomentosa</name>
    <name type="common">Chinese white poplar</name>
    <dbReference type="NCBI Taxonomy" id="118781"/>
    <lineage>
        <taxon>Eukaryota</taxon>
        <taxon>Viridiplantae</taxon>
        <taxon>Streptophyta</taxon>
        <taxon>Embryophyta</taxon>
        <taxon>Tracheophyta</taxon>
        <taxon>Spermatophyta</taxon>
        <taxon>Magnoliopsida</taxon>
        <taxon>eudicotyledons</taxon>
        <taxon>Gunneridae</taxon>
        <taxon>Pentapetalae</taxon>
        <taxon>rosids</taxon>
        <taxon>fabids</taxon>
        <taxon>Malpighiales</taxon>
        <taxon>Salicaceae</taxon>
        <taxon>Saliceae</taxon>
        <taxon>Populus</taxon>
    </lineage>
</organism>
<dbReference type="Proteomes" id="UP000886885">
    <property type="component" value="Chromosome 10D"/>
</dbReference>
<evidence type="ECO:0000313" key="2">
    <source>
        <dbReference type="Proteomes" id="UP000886885"/>
    </source>
</evidence>
<evidence type="ECO:0000313" key="1">
    <source>
        <dbReference type="EMBL" id="KAG6758126.1"/>
    </source>
</evidence>
<sequence length="423" mass="46714">MALQCWSSASNLTYPNLSTLFSDSKPNNFPRFRKPRNPAKLTCFLKLGVEDIAEIAHNKVVIAAVVSAAIGQLSKPYTCVLLYGKDFDFKATFQAGGFPSTHSSSVVAAATCLAFERGFSDSIFGLAVVYAFLVMYDAQYAFKNIGSFSMDVYSGEMKPFSYANKPILSDQLTSFIHEPIEYRLEGKKTVAMFGFLIWDYNFAEYILLLNKCFLMLWIRLQALTEVGKGNTGWGGRSLDFFTLDGVDMDIIGTDLAAGILFTFQSLILVELGLKLSFKSAFVLCIFHELLSEKEGVRREVGNHAKALNRMLPKTEVNSKVCSRDDLIDSQEVPEENLGALLSKEERPFLPNSTNSPLLLETENKTRQTSQRLAFSSLTAAEEATEKIPCSSAPLKESIGHTEVEVVAGALLGFFVSVAVYTIL</sequence>
<dbReference type="InterPro" id="IPR003832">
    <property type="entry name" value="DUF212"/>
</dbReference>